<dbReference type="Proteomes" id="UP000681967">
    <property type="component" value="Unassembled WGS sequence"/>
</dbReference>
<comment type="caution">
    <text evidence="2">The sequence shown here is derived from an EMBL/GenBank/DDBJ whole genome shotgun (WGS) entry which is preliminary data.</text>
</comment>
<dbReference type="EMBL" id="CAJOBH010122151">
    <property type="protein sequence ID" value="CAF4716672.1"/>
    <property type="molecule type" value="Genomic_DNA"/>
</dbReference>
<dbReference type="EMBL" id="CAJOBI010152928">
    <property type="protein sequence ID" value="CAF4818800.1"/>
    <property type="molecule type" value="Genomic_DNA"/>
</dbReference>
<evidence type="ECO:0000313" key="3">
    <source>
        <dbReference type="EMBL" id="CAF4818800.1"/>
    </source>
</evidence>
<dbReference type="Proteomes" id="UP000676336">
    <property type="component" value="Unassembled WGS sequence"/>
</dbReference>
<proteinExistence type="predicted"/>
<organism evidence="2 5">
    <name type="scientific">Rotaria magnacalcarata</name>
    <dbReference type="NCBI Taxonomy" id="392030"/>
    <lineage>
        <taxon>Eukaryota</taxon>
        <taxon>Metazoa</taxon>
        <taxon>Spiralia</taxon>
        <taxon>Gnathifera</taxon>
        <taxon>Rotifera</taxon>
        <taxon>Eurotatoria</taxon>
        <taxon>Bdelloidea</taxon>
        <taxon>Philodinida</taxon>
        <taxon>Philodinidae</taxon>
        <taxon>Rotaria</taxon>
    </lineage>
</organism>
<protein>
    <submittedName>
        <fullName evidence="2">Uncharacterized protein</fullName>
    </submittedName>
</protein>
<evidence type="ECO:0000313" key="2">
    <source>
        <dbReference type="EMBL" id="CAF4716672.1"/>
    </source>
</evidence>
<dbReference type="AlphaFoldDB" id="A0A8S3ACL7"/>
<feature type="non-terminal residue" evidence="2">
    <location>
        <position position="81"/>
    </location>
</feature>
<dbReference type="EMBL" id="CAJOBJ010154748">
    <property type="protein sequence ID" value="CAF4821221.1"/>
    <property type="molecule type" value="Genomic_DNA"/>
</dbReference>
<feature type="non-terminal residue" evidence="2">
    <location>
        <position position="1"/>
    </location>
</feature>
<sequence>SPSSYFPPPQADIKKSSSVQPNEIKPTPEWKTIPAPSTVNIRHLSDSSIEPPNSTRIIPVAPLQMSDDNQYSSATGTESLG</sequence>
<gene>
    <name evidence="2" type="ORF">BYL167_LOCUS44704</name>
    <name evidence="4" type="ORF">GIL414_LOCUS48021</name>
    <name evidence="3" type="ORF">SMN809_LOCUS47945</name>
</gene>
<evidence type="ECO:0000313" key="5">
    <source>
        <dbReference type="Proteomes" id="UP000681967"/>
    </source>
</evidence>
<reference evidence="2" key="1">
    <citation type="submission" date="2021-02" db="EMBL/GenBank/DDBJ databases">
        <authorList>
            <person name="Nowell W R."/>
        </authorList>
    </citation>
    <scope>NUCLEOTIDE SEQUENCE</scope>
</reference>
<evidence type="ECO:0000313" key="4">
    <source>
        <dbReference type="EMBL" id="CAF4821221.1"/>
    </source>
</evidence>
<evidence type="ECO:0000256" key="1">
    <source>
        <dbReference type="SAM" id="MobiDB-lite"/>
    </source>
</evidence>
<feature type="compositionally biased region" description="Polar residues" evidence="1">
    <location>
        <begin position="66"/>
        <end position="81"/>
    </location>
</feature>
<feature type="compositionally biased region" description="Pro residues" evidence="1">
    <location>
        <begin position="1"/>
        <end position="10"/>
    </location>
</feature>
<name>A0A8S3ACL7_9BILA</name>
<dbReference type="Proteomes" id="UP000681720">
    <property type="component" value="Unassembled WGS sequence"/>
</dbReference>
<accession>A0A8S3ACL7</accession>
<feature type="compositionally biased region" description="Polar residues" evidence="1">
    <location>
        <begin position="35"/>
        <end position="56"/>
    </location>
</feature>
<feature type="region of interest" description="Disordered" evidence="1">
    <location>
        <begin position="1"/>
        <end position="81"/>
    </location>
</feature>